<dbReference type="EMBL" id="VRSV01000001">
    <property type="protein sequence ID" value="TXK13449.1"/>
    <property type="molecule type" value="Genomic_DNA"/>
</dbReference>
<sequence length="73" mass="8284">MARQSDLHVSVPRGARAPRGSGRIGHRDRDQWRRDIALRRHLEALGWTVLQVTQRDLQDPTGFLSDLSAALSR</sequence>
<proteinExistence type="predicted"/>
<protein>
    <recommendedName>
        <fullName evidence="4">DUF559 domain-containing protein</fullName>
    </recommendedName>
</protein>
<name>A0A5C8I572_9MICO</name>
<feature type="region of interest" description="Disordered" evidence="1">
    <location>
        <begin position="1"/>
        <end position="28"/>
    </location>
</feature>
<evidence type="ECO:0000313" key="3">
    <source>
        <dbReference type="Proteomes" id="UP000321034"/>
    </source>
</evidence>
<keyword evidence="3" id="KW-1185">Reference proteome</keyword>
<accession>A0A5C8I572</accession>
<dbReference type="AlphaFoldDB" id="A0A5C8I572"/>
<reference evidence="2 3" key="1">
    <citation type="submission" date="2019-08" db="EMBL/GenBank/DDBJ databases">
        <authorList>
            <person name="Dong K."/>
        </authorList>
    </citation>
    <scope>NUCLEOTIDE SEQUENCE [LARGE SCALE GENOMIC DNA]</scope>
    <source>
        <strain evidence="2 3">JCM14558</strain>
    </source>
</reference>
<evidence type="ECO:0008006" key="4">
    <source>
        <dbReference type="Google" id="ProtNLM"/>
    </source>
</evidence>
<evidence type="ECO:0000256" key="1">
    <source>
        <dbReference type="SAM" id="MobiDB-lite"/>
    </source>
</evidence>
<dbReference type="Proteomes" id="UP000321034">
    <property type="component" value="Unassembled WGS sequence"/>
</dbReference>
<dbReference type="OrthoDB" id="3173471at2"/>
<feature type="compositionally biased region" description="Low complexity" evidence="1">
    <location>
        <begin position="12"/>
        <end position="21"/>
    </location>
</feature>
<comment type="caution">
    <text evidence="2">The sequence shown here is derived from an EMBL/GenBank/DDBJ whole genome shotgun (WGS) entry which is preliminary data.</text>
</comment>
<organism evidence="2 3">
    <name type="scientific">Microbacterium hatanonis</name>
    <dbReference type="NCBI Taxonomy" id="404366"/>
    <lineage>
        <taxon>Bacteria</taxon>
        <taxon>Bacillati</taxon>
        <taxon>Actinomycetota</taxon>
        <taxon>Actinomycetes</taxon>
        <taxon>Micrococcales</taxon>
        <taxon>Microbacteriaceae</taxon>
        <taxon>Microbacterium</taxon>
    </lineage>
</organism>
<evidence type="ECO:0000313" key="2">
    <source>
        <dbReference type="EMBL" id="TXK13449.1"/>
    </source>
</evidence>
<dbReference type="RefSeq" id="WP_147894103.1">
    <property type="nucleotide sequence ID" value="NZ_BAAANR010000001.1"/>
</dbReference>
<gene>
    <name evidence="2" type="ORF">FVP77_08630</name>
</gene>